<dbReference type="NCBIfam" id="TIGR03070">
    <property type="entry name" value="couple_hipB"/>
    <property type="match status" value="1"/>
</dbReference>
<accession>A0A2A4EYV3</accession>
<dbReference type="SUPFAM" id="SSF47413">
    <property type="entry name" value="lambda repressor-like DNA-binding domains"/>
    <property type="match status" value="1"/>
</dbReference>
<dbReference type="Proteomes" id="UP000218022">
    <property type="component" value="Unassembled WGS sequence"/>
</dbReference>
<dbReference type="PROSITE" id="PS50943">
    <property type="entry name" value="HTH_CROC1"/>
    <property type="match status" value="1"/>
</dbReference>
<organism evidence="2 3">
    <name type="scientific">Paraburkholderia acidicola</name>
    <dbReference type="NCBI Taxonomy" id="1912599"/>
    <lineage>
        <taxon>Bacteria</taxon>
        <taxon>Pseudomonadati</taxon>
        <taxon>Pseudomonadota</taxon>
        <taxon>Betaproteobacteria</taxon>
        <taxon>Burkholderiales</taxon>
        <taxon>Burkholderiaceae</taxon>
        <taxon>Paraburkholderia</taxon>
    </lineage>
</organism>
<evidence type="ECO:0000313" key="3">
    <source>
        <dbReference type="Proteomes" id="UP000218022"/>
    </source>
</evidence>
<dbReference type="EMBL" id="MTZV01000004">
    <property type="protein sequence ID" value="PCE26331.1"/>
    <property type="molecule type" value="Genomic_DNA"/>
</dbReference>
<gene>
    <name evidence="2" type="ORF">BWP39_17580</name>
</gene>
<dbReference type="SMART" id="SM00530">
    <property type="entry name" value="HTH_XRE"/>
    <property type="match status" value="1"/>
</dbReference>
<dbReference type="CDD" id="cd00093">
    <property type="entry name" value="HTH_XRE"/>
    <property type="match status" value="1"/>
</dbReference>
<evidence type="ECO:0000313" key="2">
    <source>
        <dbReference type="EMBL" id="PCE26331.1"/>
    </source>
</evidence>
<dbReference type="InterPro" id="IPR001387">
    <property type="entry name" value="Cro/C1-type_HTH"/>
</dbReference>
<dbReference type="RefSeq" id="WP_096722206.1">
    <property type="nucleotide sequence ID" value="NZ_MTZV01000004.1"/>
</dbReference>
<protein>
    <recommendedName>
        <fullName evidence="1">HTH cro/C1-type domain-containing protein</fullName>
    </recommendedName>
</protein>
<reference evidence="2 3" key="1">
    <citation type="submission" date="2017-01" db="EMBL/GenBank/DDBJ databases">
        <title>Whole-Genome Shotgun Sequencing of Two beta-Proteobacterial Species in Search of the Bulgecin Biosynthetic Cluster.</title>
        <authorList>
            <person name="Horsman M.E."/>
            <person name="Marous D.R."/>
            <person name="Li R."/>
            <person name="Oliver R.A."/>
            <person name="Byun B."/>
            <person name="Emrich S.J."/>
            <person name="Boggess B."/>
            <person name="Townsend C.A."/>
            <person name="Mobashery S."/>
        </authorList>
    </citation>
    <scope>NUCLEOTIDE SEQUENCE [LARGE SCALE GENOMIC DNA]</scope>
    <source>
        <strain evidence="2 3">ATCC 31363</strain>
    </source>
</reference>
<dbReference type="InterPro" id="IPR010982">
    <property type="entry name" value="Lambda_DNA-bd_dom_sf"/>
</dbReference>
<proteinExistence type="predicted"/>
<sequence>MNSSVITPIGKILNARDLGKLVRDLREKQGATQADLANFAQTGQRFIVDLEGGKATVRFDKVLQVLNILGVELTATRRK</sequence>
<dbReference type="GO" id="GO:0003677">
    <property type="term" value="F:DNA binding"/>
    <property type="evidence" value="ECO:0007669"/>
    <property type="project" value="InterPro"/>
</dbReference>
<name>A0A2A4EYV3_9BURK</name>
<dbReference type="Pfam" id="PF13560">
    <property type="entry name" value="HTH_31"/>
    <property type="match status" value="1"/>
</dbReference>
<comment type="caution">
    <text evidence="2">The sequence shown here is derived from an EMBL/GenBank/DDBJ whole genome shotgun (WGS) entry which is preliminary data.</text>
</comment>
<dbReference type="OrthoDB" id="9156632at2"/>
<dbReference type="AlphaFoldDB" id="A0A2A4EYV3"/>
<dbReference type="Gene3D" id="1.10.260.40">
    <property type="entry name" value="lambda repressor-like DNA-binding domains"/>
    <property type="match status" value="1"/>
</dbReference>
<feature type="domain" description="HTH cro/C1-type" evidence="1">
    <location>
        <begin position="22"/>
        <end position="76"/>
    </location>
</feature>
<evidence type="ECO:0000259" key="1">
    <source>
        <dbReference type="PROSITE" id="PS50943"/>
    </source>
</evidence>
<dbReference type="InterPro" id="IPR017507">
    <property type="entry name" value="Tscrpt_reg_HipB-like"/>
</dbReference>